<dbReference type="Gene3D" id="3.30.70.890">
    <property type="entry name" value="GHMP kinase, C-terminal domain"/>
    <property type="match status" value="1"/>
</dbReference>
<dbReference type="InterPro" id="IPR013750">
    <property type="entry name" value="GHMP_kinase_C_dom"/>
</dbReference>
<evidence type="ECO:0000256" key="6">
    <source>
        <dbReference type="ARBA" id="ARBA00022840"/>
    </source>
</evidence>
<dbReference type="PRINTS" id="PR00958">
    <property type="entry name" value="HOMSERKINASE"/>
</dbReference>
<comment type="function">
    <text evidence="7">Catalyzes the ATP-dependent phosphorylation of L-homoserine to L-homoserine phosphate.</text>
</comment>
<protein>
    <recommendedName>
        <fullName evidence="7 8">Homoserine kinase</fullName>
        <shortName evidence="7">HK</shortName>
        <shortName evidence="7">HSK</shortName>
        <ecNumber evidence="7 8">2.7.1.39</ecNumber>
    </recommendedName>
</protein>
<evidence type="ECO:0000256" key="7">
    <source>
        <dbReference type="HAMAP-Rule" id="MF_00384"/>
    </source>
</evidence>
<keyword evidence="2 7" id="KW-0808">Transferase</keyword>
<dbReference type="SUPFAM" id="SSF55060">
    <property type="entry name" value="GHMP Kinase, C-terminal domain"/>
    <property type="match status" value="1"/>
</dbReference>
<comment type="subcellular location">
    <subcellularLocation>
        <location evidence="7">Cytoplasm</location>
    </subcellularLocation>
</comment>
<keyword evidence="7" id="KW-0963">Cytoplasm</keyword>
<evidence type="ECO:0000313" key="12">
    <source>
        <dbReference type="Proteomes" id="UP001566331"/>
    </source>
</evidence>
<keyword evidence="4 7" id="KW-0547">Nucleotide-binding</keyword>
<comment type="caution">
    <text evidence="11">The sequence shown here is derived from an EMBL/GenBank/DDBJ whole genome shotgun (WGS) entry which is preliminary data.</text>
</comment>
<keyword evidence="1 7" id="KW-0028">Amino-acid biosynthesis</keyword>
<dbReference type="Pfam" id="PF00288">
    <property type="entry name" value="GHMP_kinases_N"/>
    <property type="match status" value="1"/>
</dbReference>
<organism evidence="11 12">
    <name type="scientific">Luteimonas salinilitoris</name>
    <dbReference type="NCBI Taxonomy" id="3237697"/>
    <lineage>
        <taxon>Bacteria</taxon>
        <taxon>Pseudomonadati</taxon>
        <taxon>Pseudomonadota</taxon>
        <taxon>Gammaproteobacteria</taxon>
        <taxon>Lysobacterales</taxon>
        <taxon>Lysobacteraceae</taxon>
        <taxon>Luteimonas</taxon>
    </lineage>
</organism>
<evidence type="ECO:0000259" key="10">
    <source>
        <dbReference type="Pfam" id="PF08544"/>
    </source>
</evidence>
<dbReference type="InterPro" id="IPR006204">
    <property type="entry name" value="GHMP_kinase_N_dom"/>
</dbReference>
<sequence>MLSSIGAHTMSPPSQATAFAPASVGNIGVGFDLLGHAIDGPRDVARVRRIDAPVVRIDAIGGDAAGAGSLPLAAEENTAGRALIALRDTLGLAHGFALELDKGIPLGSGLGGSAASCVAALVAANALLEAPLPRAALYPFALDGEAVSSGSRHGDNVAPMLLGGVVMATAARMIALATPGWLHCVVVHPDQVLETRRSRAALAEPYPLHVIIEQQAHLALFLTGLQRGDAALIAEGLRDVLVEPRRAPLIPGFAGVKAAALDHDALGASISGGGPSVFAWFASQAQAQAAAPAMRAGFTDAGFDARVHVSPVAGPRADIIDTARDKPPLLHP</sequence>
<dbReference type="PANTHER" id="PTHR20861">
    <property type="entry name" value="HOMOSERINE/4-DIPHOSPHOCYTIDYL-2-C-METHYL-D-ERYTHRITOL KINASE"/>
    <property type="match status" value="1"/>
</dbReference>
<comment type="pathway">
    <text evidence="7">Amino-acid biosynthesis; L-threonine biosynthesis; L-threonine from L-aspartate: step 4/5.</text>
</comment>
<dbReference type="NCBIfam" id="TIGR00191">
    <property type="entry name" value="thrB"/>
    <property type="match status" value="1"/>
</dbReference>
<dbReference type="EC" id="2.7.1.39" evidence="7 8"/>
<evidence type="ECO:0000313" key="11">
    <source>
        <dbReference type="EMBL" id="MEZ0474692.1"/>
    </source>
</evidence>
<evidence type="ECO:0000256" key="3">
    <source>
        <dbReference type="ARBA" id="ARBA00022697"/>
    </source>
</evidence>
<dbReference type="EMBL" id="JBFWIC010000009">
    <property type="protein sequence ID" value="MEZ0474692.1"/>
    <property type="molecule type" value="Genomic_DNA"/>
</dbReference>
<feature type="domain" description="GHMP kinase C-terminal" evidence="10">
    <location>
        <begin position="222"/>
        <end position="298"/>
    </location>
</feature>
<dbReference type="InterPro" id="IPR014721">
    <property type="entry name" value="Ribsml_uS5_D2-typ_fold_subgr"/>
</dbReference>
<dbReference type="RefSeq" id="WP_370561828.1">
    <property type="nucleotide sequence ID" value="NZ_JBFWIB010000001.1"/>
</dbReference>
<dbReference type="NCBIfam" id="NF002288">
    <property type="entry name" value="PRK01212.1-4"/>
    <property type="match status" value="1"/>
</dbReference>
<comment type="catalytic activity">
    <reaction evidence="7">
        <text>L-homoserine + ATP = O-phospho-L-homoserine + ADP + H(+)</text>
        <dbReference type="Rhea" id="RHEA:13985"/>
        <dbReference type="ChEBI" id="CHEBI:15378"/>
        <dbReference type="ChEBI" id="CHEBI:30616"/>
        <dbReference type="ChEBI" id="CHEBI:57476"/>
        <dbReference type="ChEBI" id="CHEBI:57590"/>
        <dbReference type="ChEBI" id="CHEBI:456216"/>
        <dbReference type="EC" id="2.7.1.39"/>
    </reaction>
</comment>
<dbReference type="InterPro" id="IPR000870">
    <property type="entry name" value="Homoserine_kinase"/>
</dbReference>
<dbReference type="HAMAP" id="MF_00384">
    <property type="entry name" value="Homoser_kinase"/>
    <property type="match status" value="1"/>
</dbReference>
<reference evidence="11 12" key="1">
    <citation type="submission" date="2024-07" db="EMBL/GenBank/DDBJ databases">
        <title>Luteimonas salilacus sp. nov., isolated from the shore soil of Salt Lake in Tibet of China.</title>
        <authorList>
            <person name="Zhang X."/>
            <person name="Li A."/>
        </authorList>
    </citation>
    <scope>NUCLEOTIDE SEQUENCE [LARGE SCALE GENOMIC DNA]</scope>
    <source>
        <strain evidence="11 12">B3-2-R+30</strain>
    </source>
</reference>
<keyword evidence="12" id="KW-1185">Reference proteome</keyword>
<dbReference type="InterPro" id="IPR020568">
    <property type="entry name" value="Ribosomal_Su5_D2-typ_SF"/>
</dbReference>
<evidence type="ECO:0000256" key="1">
    <source>
        <dbReference type="ARBA" id="ARBA00022605"/>
    </source>
</evidence>
<keyword evidence="3 7" id="KW-0791">Threonine biosynthesis</keyword>
<proteinExistence type="inferred from homology"/>
<name>A0ABV4HSN6_9GAMM</name>
<evidence type="ECO:0000259" key="9">
    <source>
        <dbReference type="Pfam" id="PF00288"/>
    </source>
</evidence>
<dbReference type="Pfam" id="PF08544">
    <property type="entry name" value="GHMP_kinases_C"/>
    <property type="match status" value="1"/>
</dbReference>
<keyword evidence="5 7" id="KW-0418">Kinase</keyword>
<dbReference type="GO" id="GO:0004413">
    <property type="term" value="F:homoserine kinase activity"/>
    <property type="evidence" value="ECO:0007669"/>
    <property type="project" value="UniProtKB-EC"/>
</dbReference>
<gene>
    <name evidence="7" type="primary">thrB</name>
    <name evidence="11" type="ORF">AB6713_08675</name>
</gene>
<dbReference type="SUPFAM" id="SSF54211">
    <property type="entry name" value="Ribosomal protein S5 domain 2-like"/>
    <property type="match status" value="1"/>
</dbReference>
<feature type="binding site" evidence="7">
    <location>
        <begin position="105"/>
        <end position="115"/>
    </location>
    <ligand>
        <name>ATP</name>
        <dbReference type="ChEBI" id="CHEBI:30616"/>
    </ligand>
</feature>
<dbReference type="InterPro" id="IPR036554">
    <property type="entry name" value="GHMP_kinase_C_sf"/>
</dbReference>
<dbReference type="PANTHER" id="PTHR20861:SF1">
    <property type="entry name" value="HOMOSERINE KINASE"/>
    <property type="match status" value="1"/>
</dbReference>
<feature type="domain" description="GHMP kinase N-terminal" evidence="9">
    <location>
        <begin position="77"/>
        <end position="164"/>
    </location>
</feature>
<dbReference type="Gene3D" id="3.30.230.10">
    <property type="match status" value="1"/>
</dbReference>
<evidence type="ECO:0000256" key="2">
    <source>
        <dbReference type="ARBA" id="ARBA00022679"/>
    </source>
</evidence>
<comment type="similarity">
    <text evidence="7">Belongs to the GHMP kinase family. Homoserine kinase subfamily.</text>
</comment>
<evidence type="ECO:0000256" key="4">
    <source>
        <dbReference type="ARBA" id="ARBA00022741"/>
    </source>
</evidence>
<dbReference type="Proteomes" id="UP001566331">
    <property type="component" value="Unassembled WGS sequence"/>
</dbReference>
<evidence type="ECO:0000256" key="5">
    <source>
        <dbReference type="ARBA" id="ARBA00022777"/>
    </source>
</evidence>
<evidence type="ECO:0000256" key="8">
    <source>
        <dbReference type="NCBIfam" id="TIGR00191"/>
    </source>
</evidence>
<keyword evidence="6 7" id="KW-0067">ATP-binding</keyword>
<accession>A0ABV4HSN6</accession>
<dbReference type="PIRSF" id="PIRSF000676">
    <property type="entry name" value="Homoser_kin"/>
    <property type="match status" value="1"/>
</dbReference>